<comment type="caution">
    <text evidence="1">The sequence shown here is derived from an EMBL/GenBank/DDBJ whole genome shotgun (WGS) entry which is preliminary data.</text>
</comment>
<accession>A0A834MXF4</accession>
<evidence type="ECO:0000313" key="2">
    <source>
        <dbReference type="Proteomes" id="UP000617340"/>
    </source>
</evidence>
<dbReference type="Proteomes" id="UP000617340">
    <property type="component" value="Unassembled WGS sequence"/>
</dbReference>
<dbReference type="AlphaFoldDB" id="A0A834MXF4"/>
<name>A0A834MXF4_VESGE</name>
<protein>
    <submittedName>
        <fullName evidence="1">Uncharacterized protein</fullName>
    </submittedName>
</protein>
<keyword evidence="2" id="KW-1185">Reference proteome</keyword>
<evidence type="ECO:0000313" key="1">
    <source>
        <dbReference type="EMBL" id="KAF7387259.1"/>
    </source>
</evidence>
<organism evidence="1 2">
    <name type="scientific">Vespula germanica</name>
    <name type="common">German yellow jacket</name>
    <name type="synonym">Paravespula germanica</name>
    <dbReference type="NCBI Taxonomy" id="30212"/>
    <lineage>
        <taxon>Eukaryota</taxon>
        <taxon>Metazoa</taxon>
        <taxon>Ecdysozoa</taxon>
        <taxon>Arthropoda</taxon>
        <taxon>Hexapoda</taxon>
        <taxon>Insecta</taxon>
        <taxon>Pterygota</taxon>
        <taxon>Neoptera</taxon>
        <taxon>Endopterygota</taxon>
        <taxon>Hymenoptera</taxon>
        <taxon>Apocrita</taxon>
        <taxon>Aculeata</taxon>
        <taxon>Vespoidea</taxon>
        <taxon>Vespidae</taxon>
        <taxon>Vespinae</taxon>
        <taxon>Vespula</taxon>
    </lineage>
</organism>
<dbReference type="EMBL" id="JACSDZ010000014">
    <property type="protein sequence ID" value="KAF7387259.1"/>
    <property type="molecule type" value="Genomic_DNA"/>
</dbReference>
<sequence>MLKPLSRYGGRDTGMRGVRCDGMAGLETRVGFLEVGRTGRYFATPTRKSGNALEWVEDAVLEGGWPRRKRSPDAILMARWVKWNAGRHLYESAYYGTSDNAGQ</sequence>
<reference evidence="1" key="1">
    <citation type="journal article" date="2020" name="G3 (Bethesda)">
        <title>High-Quality Assemblies for Three Invasive Social Wasps from the &lt;i&gt;Vespula&lt;/i&gt; Genus.</title>
        <authorList>
            <person name="Harrop T.W.R."/>
            <person name="Guhlin J."/>
            <person name="McLaughlin G.M."/>
            <person name="Permina E."/>
            <person name="Stockwell P."/>
            <person name="Gilligan J."/>
            <person name="Le Lec M.F."/>
            <person name="Gruber M.A.M."/>
            <person name="Quinn O."/>
            <person name="Lovegrove M."/>
            <person name="Duncan E.J."/>
            <person name="Remnant E.J."/>
            <person name="Van Eeckhoven J."/>
            <person name="Graham B."/>
            <person name="Knapp R.A."/>
            <person name="Langford K.W."/>
            <person name="Kronenberg Z."/>
            <person name="Press M.O."/>
            <person name="Eacker S.M."/>
            <person name="Wilson-Rankin E.E."/>
            <person name="Purcell J."/>
            <person name="Lester P.J."/>
            <person name="Dearden P.K."/>
        </authorList>
    </citation>
    <scope>NUCLEOTIDE SEQUENCE</scope>
    <source>
        <strain evidence="1">Linc-1</strain>
    </source>
</reference>
<proteinExistence type="predicted"/>
<gene>
    <name evidence="1" type="ORF">HZH68_012936</name>
</gene>